<dbReference type="Proteomes" id="UP000324800">
    <property type="component" value="Unassembled WGS sequence"/>
</dbReference>
<evidence type="ECO:0000313" key="2">
    <source>
        <dbReference type="EMBL" id="KAA6389146.1"/>
    </source>
</evidence>
<accession>A0A5J4W3J9</accession>
<name>A0A5J4W3J9_9EUKA</name>
<gene>
    <name evidence="2" type="ORF">EZS28_015327</name>
</gene>
<organism evidence="2 3">
    <name type="scientific">Streblomastix strix</name>
    <dbReference type="NCBI Taxonomy" id="222440"/>
    <lineage>
        <taxon>Eukaryota</taxon>
        <taxon>Metamonada</taxon>
        <taxon>Preaxostyla</taxon>
        <taxon>Oxymonadida</taxon>
        <taxon>Streblomastigidae</taxon>
        <taxon>Streblomastix</taxon>
    </lineage>
</organism>
<comment type="caution">
    <text evidence="2">The sequence shown here is derived from an EMBL/GenBank/DDBJ whole genome shotgun (WGS) entry which is preliminary data.</text>
</comment>
<protein>
    <submittedName>
        <fullName evidence="2">Uncharacterized protein</fullName>
    </submittedName>
</protein>
<feature type="compositionally biased region" description="Basic and acidic residues" evidence="1">
    <location>
        <begin position="12"/>
        <end position="23"/>
    </location>
</feature>
<feature type="region of interest" description="Disordered" evidence="1">
    <location>
        <begin position="1"/>
        <end position="39"/>
    </location>
</feature>
<reference evidence="2 3" key="1">
    <citation type="submission" date="2019-03" db="EMBL/GenBank/DDBJ databases">
        <title>Single cell metagenomics reveals metabolic interactions within the superorganism composed of flagellate Streblomastix strix and complex community of Bacteroidetes bacteria on its surface.</title>
        <authorList>
            <person name="Treitli S.C."/>
            <person name="Kolisko M."/>
            <person name="Husnik F."/>
            <person name="Keeling P."/>
            <person name="Hampl V."/>
        </authorList>
    </citation>
    <scope>NUCLEOTIDE SEQUENCE [LARGE SCALE GENOMIC DNA]</scope>
    <source>
        <strain evidence="2">ST1C</strain>
    </source>
</reference>
<proteinExistence type="predicted"/>
<dbReference type="AlphaFoldDB" id="A0A5J4W3J9"/>
<feature type="non-terminal residue" evidence="2">
    <location>
        <position position="126"/>
    </location>
</feature>
<dbReference type="EMBL" id="SNRW01003699">
    <property type="protein sequence ID" value="KAA6389146.1"/>
    <property type="molecule type" value="Genomic_DNA"/>
</dbReference>
<evidence type="ECO:0000256" key="1">
    <source>
        <dbReference type="SAM" id="MobiDB-lite"/>
    </source>
</evidence>
<feature type="compositionally biased region" description="Polar residues" evidence="1">
    <location>
        <begin position="1"/>
        <end position="11"/>
    </location>
</feature>
<sequence>MLTNDLLSGDEQSQHMNREKERPGSSQRTGNDTDPITPFMRALLGRPPDSLAAQRLQQQLDAITQMYEQYNKKKTADLDPTGERASKHERELLLQREDEMLGLELNKFGAHPSTGEGDANVEVETS</sequence>
<feature type="compositionally biased region" description="Polar residues" evidence="1">
    <location>
        <begin position="24"/>
        <end position="34"/>
    </location>
</feature>
<evidence type="ECO:0000313" key="3">
    <source>
        <dbReference type="Proteomes" id="UP000324800"/>
    </source>
</evidence>